<gene>
    <name evidence="1" type="ORF">SC09_Contig19orf00587</name>
</gene>
<comment type="caution">
    <text evidence="1">The sequence shown here is derived from an EMBL/GenBank/DDBJ whole genome shotgun (WGS) entry which is preliminary data.</text>
</comment>
<dbReference type="Proteomes" id="UP000032247">
    <property type="component" value="Unassembled WGS sequence"/>
</dbReference>
<evidence type="ECO:0000313" key="2">
    <source>
        <dbReference type="Proteomes" id="UP000032247"/>
    </source>
</evidence>
<name>A0A0D1L1E9_BACIU</name>
<sequence length="39" mass="4486">MQINGIMRKTSCFINHYMWKTKKGGEIDGKRDTNILLSG</sequence>
<accession>A0A0D1L1E9</accession>
<dbReference type="AlphaFoldDB" id="A0A0D1L1E9"/>
<dbReference type="EMBL" id="JXBC01000002">
    <property type="protein sequence ID" value="KIU12187.1"/>
    <property type="molecule type" value="Genomic_DNA"/>
</dbReference>
<reference evidence="1 2" key="1">
    <citation type="submission" date="2014-12" db="EMBL/GenBank/DDBJ databases">
        <title>Comparative genome analysis of Bacillus coagulans HM-08, Clostridium butyricum HM-68, Bacillus subtilis HM-66 and Bacillus licheniformis BL-09.</title>
        <authorList>
            <person name="Zhang H."/>
        </authorList>
    </citation>
    <scope>NUCLEOTIDE SEQUENCE [LARGE SCALE GENOMIC DNA]</scope>
    <source>
        <strain evidence="1 2">HM-66</strain>
    </source>
</reference>
<protein>
    <submittedName>
        <fullName evidence="1">Uncharacterized protein</fullName>
    </submittedName>
</protein>
<organism evidence="1 2">
    <name type="scientific">Bacillus subtilis</name>
    <dbReference type="NCBI Taxonomy" id="1423"/>
    <lineage>
        <taxon>Bacteria</taxon>
        <taxon>Bacillati</taxon>
        <taxon>Bacillota</taxon>
        <taxon>Bacilli</taxon>
        <taxon>Bacillales</taxon>
        <taxon>Bacillaceae</taxon>
        <taxon>Bacillus</taxon>
    </lineage>
</organism>
<evidence type="ECO:0000313" key="1">
    <source>
        <dbReference type="EMBL" id="KIU12187.1"/>
    </source>
</evidence>
<proteinExistence type="predicted"/>